<evidence type="ECO:0000256" key="4">
    <source>
        <dbReference type="ARBA" id="ARBA00023014"/>
    </source>
</evidence>
<dbReference type="Pfam" id="PF00384">
    <property type="entry name" value="Molybdopterin"/>
    <property type="match status" value="1"/>
</dbReference>
<name>A0A455SAY5_9CHLR</name>
<dbReference type="InterPro" id="IPR006963">
    <property type="entry name" value="Mopterin_OxRdtase_4Fe-4S_dom"/>
</dbReference>
<gene>
    <name evidence="6" type="ORF">KTC_03780</name>
</gene>
<evidence type="ECO:0000259" key="5">
    <source>
        <dbReference type="PROSITE" id="PS51669"/>
    </source>
</evidence>
<dbReference type="InterPro" id="IPR009010">
    <property type="entry name" value="Asp_de-COase-like_dom_sf"/>
</dbReference>
<dbReference type="InterPro" id="IPR006657">
    <property type="entry name" value="MoPterin_dinucl-bd_dom"/>
</dbReference>
<proteinExistence type="inferred from homology"/>
<dbReference type="SMART" id="SM00926">
    <property type="entry name" value="Molybdop_Fe4S4"/>
    <property type="match status" value="1"/>
</dbReference>
<keyword evidence="4" id="KW-0411">Iron-sulfur</keyword>
<evidence type="ECO:0000256" key="3">
    <source>
        <dbReference type="ARBA" id="ARBA00023004"/>
    </source>
</evidence>
<organism evidence="6">
    <name type="scientific">Thermosporothrix sp. COM3</name>
    <dbReference type="NCBI Taxonomy" id="2490863"/>
    <lineage>
        <taxon>Bacteria</taxon>
        <taxon>Bacillati</taxon>
        <taxon>Chloroflexota</taxon>
        <taxon>Ktedonobacteria</taxon>
        <taxon>Ktedonobacterales</taxon>
        <taxon>Thermosporotrichaceae</taxon>
        <taxon>Thermosporothrix</taxon>
    </lineage>
</organism>
<dbReference type="Gene3D" id="2.40.40.20">
    <property type="match status" value="1"/>
</dbReference>
<sequence>MSEKRLIRTMCPMNCLPTQCGMRVEVEGNQLLSVKGDEQHPESRGFLCIRGRATREIPHNPARLLTPIRRKRRGEDAWEPCSWDDAYTMIVEAIERTQRDRVGLWRGHGVGSTGINTPLITRFGSLGGFQHWVSAIVCWALGGYGLGLTGVLKTNTKVDMAAHSRMVFFWGATLASQPGTSPYLVAARKRGAYVVHIDTRRTEASRHADEVVLIRPGTDAALALAMAHVIVEEGLTDQAFVQEYTLGFAEFADHLRQYTPEWGARQTGIDPEQIRHLARLYATRTPAMIVLGGSSMYKHQHGWEASRAIACLPALTGQLGIAGGGLGPRHGATAQANGLADVTADVVRPQGSYIPSHMASITEALTSGSLDVLLLLGANFLSGFADSNTVERGLEKVGLIVSYDIFMNETIRRVADLVLPGTIWLEELGLKQTATHLYLMEPALQPVGEVRPLSRVLRELAERLDIPDVFPWQDDEAYINALLSTQKLPSGEALTVAELRKQGGYWQKTALSEVAYPDRRFDTPSKKVEFWSERALQAGLSPLPSFTPAVEEEATRYPLRFCQGRTLTAFHSFYDEGKVLPTLAKANPEPEIWLHPNDARPRKIETGNRVLISNGHGHFEAKALVTEGILQGVVWMRDGWSGVNRVTSGQQTVPLVANDIIADIPGGQATYDAWVDLQNV</sequence>
<dbReference type="PANTHER" id="PTHR43742">
    <property type="entry name" value="TRIMETHYLAMINE-N-OXIDE REDUCTASE"/>
    <property type="match status" value="1"/>
</dbReference>
<evidence type="ECO:0000256" key="2">
    <source>
        <dbReference type="ARBA" id="ARBA00022723"/>
    </source>
</evidence>
<reference evidence="6" key="1">
    <citation type="submission" date="2018-12" db="EMBL/GenBank/DDBJ databases">
        <title>Novel natural products biosynthetic potential of the class Ktedonobacteria.</title>
        <authorList>
            <person name="Zheng Y."/>
            <person name="Saitou A."/>
            <person name="Wang C.M."/>
            <person name="Toyoda A."/>
            <person name="Minakuchi Y."/>
            <person name="Sekiguchi Y."/>
            <person name="Ueda K."/>
            <person name="Takano H."/>
            <person name="Sakai Y."/>
            <person name="Yokota A."/>
            <person name="Yabe S."/>
        </authorList>
    </citation>
    <scope>NUCLEOTIDE SEQUENCE</scope>
    <source>
        <strain evidence="6">COM3</strain>
    </source>
</reference>
<dbReference type="SUPFAM" id="SSF53706">
    <property type="entry name" value="Formate dehydrogenase/DMSO reductase, domains 1-3"/>
    <property type="match status" value="1"/>
</dbReference>
<dbReference type="InterPro" id="IPR050612">
    <property type="entry name" value="Prok_Mopterin_Oxidored"/>
</dbReference>
<evidence type="ECO:0000256" key="1">
    <source>
        <dbReference type="ARBA" id="ARBA00010312"/>
    </source>
</evidence>
<dbReference type="Gene3D" id="3.40.228.10">
    <property type="entry name" value="Dimethylsulfoxide Reductase, domain 2"/>
    <property type="match status" value="1"/>
</dbReference>
<dbReference type="PANTHER" id="PTHR43742:SF6">
    <property type="entry name" value="OXIDOREDUCTASE YYAE-RELATED"/>
    <property type="match status" value="1"/>
</dbReference>
<dbReference type="PROSITE" id="PS51669">
    <property type="entry name" value="4FE4S_MOW_BIS_MGD"/>
    <property type="match status" value="1"/>
</dbReference>
<dbReference type="GO" id="GO:0051536">
    <property type="term" value="F:iron-sulfur cluster binding"/>
    <property type="evidence" value="ECO:0007669"/>
    <property type="project" value="UniProtKB-KW"/>
</dbReference>
<dbReference type="Gene3D" id="3.30.2070.10">
    <property type="entry name" value="Formate dehydrogenase/DMSO reductase"/>
    <property type="match status" value="1"/>
</dbReference>
<dbReference type="GO" id="GO:0016491">
    <property type="term" value="F:oxidoreductase activity"/>
    <property type="evidence" value="ECO:0007669"/>
    <property type="project" value="InterPro"/>
</dbReference>
<dbReference type="EMBL" id="AP019376">
    <property type="protein sequence ID" value="BBH85627.1"/>
    <property type="molecule type" value="Genomic_DNA"/>
</dbReference>
<dbReference type="Gene3D" id="3.40.50.740">
    <property type="match status" value="1"/>
</dbReference>
<keyword evidence="2" id="KW-0479">Metal-binding</keyword>
<feature type="domain" description="4Fe-4S Mo/W bis-MGD-type" evidence="5">
    <location>
        <begin position="4"/>
        <end position="62"/>
    </location>
</feature>
<evidence type="ECO:0000313" key="6">
    <source>
        <dbReference type="EMBL" id="BBH85627.1"/>
    </source>
</evidence>
<keyword evidence="3" id="KW-0408">Iron</keyword>
<dbReference type="AlphaFoldDB" id="A0A455SAY5"/>
<accession>A0A455SAY5</accession>
<dbReference type="Pfam" id="PF04879">
    <property type="entry name" value="Molybdop_Fe4S4"/>
    <property type="match status" value="1"/>
</dbReference>
<dbReference type="GO" id="GO:0043546">
    <property type="term" value="F:molybdopterin cofactor binding"/>
    <property type="evidence" value="ECO:0007669"/>
    <property type="project" value="InterPro"/>
</dbReference>
<dbReference type="Pfam" id="PF01568">
    <property type="entry name" value="Molydop_binding"/>
    <property type="match status" value="1"/>
</dbReference>
<dbReference type="Gene3D" id="2.20.25.90">
    <property type="entry name" value="ADC-like domains"/>
    <property type="match status" value="1"/>
</dbReference>
<dbReference type="SUPFAM" id="SSF50692">
    <property type="entry name" value="ADC-like"/>
    <property type="match status" value="1"/>
</dbReference>
<dbReference type="InterPro" id="IPR006656">
    <property type="entry name" value="Mopterin_OxRdtase"/>
</dbReference>
<protein>
    <submittedName>
        <fullName evidence="6">Molybdopterin containing oxidoreductase</fullName>
    </submittedName>
</protein>
<dbReference type="GO" id="GO:0046872">
    <property type="term" value="F:metal ion binding"/>
    <property type="evidence" value="ECO:0007669"/>
    <property type="project" value="UniProtKB-KW"/>
</dbReference>
<comment type="similarity">
    <text evidence="1">Belongs to the prokaryotic molybdopterin-containing oxidoreductase family.</text>
</comment>